<evidence type="ECO:0000313" key="2">
    <source>
        <dbReference type="Proteomes" id="UP001279734"/>
    </source>
</evidence>
<sequence>MTQEAIPVNSAPQHGKEVSFQLSSLALELGHQYPNKYSIIQDLSRHSLHSPALDPIHRNSVSQFPAPGLGQPACLRIQDWHGTRERA</sequence>
<protein>
    <submittedName>
        <fullName evidence="1">Uncharacterized protein</fullName>
    </submittedName>
</protein>
<proteinExistence type="predicted"/>
<evidence type="ECO:0000313" key="1">
    <source>
        <dbReference type="EMBL" id="GMH27805.1"/>
    </source>
</evidence>
<name>A0AAD3TDZ1_NEPGR</name>
<comment type="caution">
    <text evidence="1">The sequence shown here is derived from an EMBL/GenBank/DDBJ whole genome shotgun (WGS) entry which is preliminary data.</text>
</comment>
<dbReference type="AlphaFoldDB" id="A0AAD3TDZ1"/>
<keyword evidence="2" id="KW-1185">Reference proteome</keyword>
<organism evidence="1 2">
    <name type="scientific">Nepenthes gracilis</name>
    <name type="common">Slender pitcher plant</name>
    <dbReference type="NCBI Taxonomy" id="150966"/>
    <lineage>
        <taxon>Eukaryota</taxon>
        <taxon>Viridiplantae</taxon>
        <taxon>Streptophyta</taxon>
        <taxon>Embryophyta</taxon>
        <taxon>Tracheophyta</taxon>
        <taxon>Spermatophyta</taxon>
        <taxon>Magnoliopsida</taxon>
        <taxon>eudicotyledons</taxon>
        <taxon>Gunneridae</taxon>
        <taxon>Pentapetalae</taxon>
        <taxon>Caryophyllales</taxon>
        <taxon>Nepenthaceae</taxon>
        <taxon>Nepenthes</taxon>
    </lineage>
</organism>
<gene>
    <name evidence="1" type="ORF">Nepgr_029648</name>
</gene>
<accession>A0AAD3TDZ1</accession>
<dbReference type="EMBL" id="BSYO01000033">
    <property type="protein sequence ID" value="GMH27805.1"/>
    <property type="molecule type" value="Genomic_DNA"/>
</dbReference>
<reference evidence="1" key="1">
    <citation type="submission" date="2023-05" db="EMBL/GenBank/DDBJ databases">
        <title>Nepenthes gracilis genome sequencing.</title>
        <authorList>
            <person name="Fukushima K."/>
        </authorList>
    </citation>
    <scope>NUCLEOTIDE SEQUENCE</scope>
    <source>
        <strain evidence="1">SING2019-196</strain>
    </source>
</reference>
<dbReference type="Proteomes" id="UP001279734">
    <property type="component" value="Unassembled WGS sequence"/>
</dbReference>